<reference evidence="1 2" key="1">
    <citation type="journal article" date="2014" name="Nat. Commun.">
        <title>Molecular traces of alternative social organization in a termite genome.</title>
        <authorList>
            <person name="Terrapon N."/>
            <person name="Li C."/>
            <person name="Robertson H.M."/>
            <person name="Ji L."/>
            <person name="Meng X."/>
            <person name="Booth W."/>
            <person name="Chen Z."/>
            <person name="Childers C.P."/>
            <person name="Glastad K.M."/>
            <person name="Gokhale K."/>
            <person name="Gowin J."/>
            <person name="Gronenberg W."/>
            <person name="Hermansen R.A."/>
            <person name="Hu H."/>
            <person name="Hunt B.G."/>
            <person name="Huylmans A.K."/>
            <person name="Khalil S.M."/>
            <person name="Mitchell R.D."/>
            <person name="Munoz-Torres M.C."/>
            <person name="Mustard J.A."/>
            <person name="Pan H."/>
            <person name="Reese J.T."/>
            <person name="Scharf M.E."/>
            <person name="Sun F."/>
            <person name="Vogel H."/>
            <person name="Xiao J."/>
            <person name="Yang W."/>
            <person name="Yang Z."/>
            <person name="Yang Z."/>
            <person name="Zhou J."/>
            <person name="Zhu J."/>
            <person name="Brent C.S."/>
            <person name="Elsik C.G."/>
            <person name="Goodisman M.A."/>
            <person name="Liberles D.A."/>
            <person name="Roe R.M."/>
            <person name="Vargo E.L."/>
            <person name="Vilcinskas A."/>
            <person name="Wang J."/>
            <person name="Bornberg-Bauer E."/>
            <person name="Korb J."/>
            <person name="Zhang G."/>
            <person name="Liebig J."/>
        </authorList>
    </citation>
    <scope>NUCLEOTIDE SEQUENCE [LARGE SCALE GENOMIC DNA]</scope>
    <source>
        <tissue evidence="1">Whole organism</tissue>
    </source>
</reference>
<name>A0A067RQ74_ZOONE</name>
<dbReference type="AlphaFoldDB" id="A0A067RQ74"/>
<proteinExistence type="predicted"/>
<organism evidence="1 2">
    <name type="scientific">Zootermopsis nevadensis</name>
    <name type="common">Dampwood termite</name>
    <dbReference type="NCBI Taxonomy" id="136037"/>
    <lineage>
        <taxon>Eukaryota</taxon>
        <taxon>Metazoa</taxon>
        <taxon>Ecdysozoa</taxon>
        <taxon>Arthropoda</taxon>
        <taxon>Hexapoda</taxon>
        <taxon>Insecta</taxon>
        <taxon>Pterygota</taxon>
        <taxon>Neoptera</taxon>
        <taxon>Polyneoptera</taxon>
        <taxon>Dictyoptera</taxon>
        <taxon>Blattodea</taxon>
        <taxon>Blattoidea</taxon>
        <taxon>Termitoidae</taxon>
        <taxon>Termopsidae</taxon>
        <taxon>Zootermopsis</taxon>
    </lineage>
</organism>
<evidence type="ECO:0000313" key="2">
    <source>
        <dbReference type="Proteomes" id="UP000027135"/>
    </source>
</evidence>
<dbReference type="EMBL" id="KK852489">
    <property type="protein sequence ID" value="KDR22765.1"/>
    <property type="molecule type" value="Genomic_DNA"/>
</dbReference>
<sequence>MRFVETVMTEEIKCPDSTFASHVTTNRHMKLKPTCCVRWTEQCTACSSPENSQDNPAVVKIVLTTNSYHISICYPLSCQLYPQFLALVKDLCKCNFSFSFCIHLKRKSNCYFLRSDEMMQNTREIKRTT</sequence>
<keyword evidence="2" id="KW-1185">Reference proteome</keyword>
<protein>
    <submittedName>
        <fullName evidence="1">Uncharacterized protein</fullName>
    </submittedName>
</protein>
<dbReference type="InParanoid" id="A0A067RQ74"/>
<evidence type="ECO:0000313" key="1">
    <source>
        <dbReference type="EMBL" id="KDR22765.1"/>
    </source>
</evidence>
<accession>A0A067RQ74</accession>
<dbReference type="Proteomes" id="UP000027135">
    <property type="component" value="Unassembled WGS sequence"/>
</dbReference>
<gene>
    <name evidence="1" type="ORF">L798_01621</name>
</gene>